<evidence type="ECO:0000313" key="2">
    <source>
        <dbReference type="Proteomes" id="UP000036334"/>
    </source>
</evidence>
<name>A0A0I9ZRT1_9MYCO</name>
<accession>A0A0I9ZRT1</accession>
<reference evidence="1 2" key="1">
    <citation type="submission" date="2015-05" db="EMBL/GenBank/DDBJ databases">
        <title>Genome sequence of Mycobacterium haemophilum.</title>
        <authorList>
            <person name="Greninger A.L."/>
            <person name="Cunningham G."/>
            <person name="Miller S."/>
        </authorList>
    </citation>
    <scope>NUCLEOTIDE SEQUENCE [LARGE SCALE GENOMIC DNA]</scope>
    <source>
        <strain evidence="2">UC1</strain>
    </source>
</reference>
<dbReference type="PATRIC" id="fig|29311.18.peg.2792"/>
<protein>
    <submittedName>
        <fullName evidence="1">Uncharacterized protein</fullName>
    </submittedName>
</protein>
<keyword evidence="2" id="KW-1185">Reference proteome</keyword>
<dbReference type="EMBL" id="LDPR01000006">
    <property type="protein sequence ID" value="KLO37191.1"/>
    <property type="molecule type" value="Genomic_DNA"/>
</dbReference>
<proteinExistence type="predicted"/>
<gene>
    <name evidence="1" type="ORF">ABH38_09880</name>
</gene>
<organism evidence="1 2">
    <name type="scientific">Mycobacterium haemophilum</name>
    <dbReference type="NCBI Taxonomy" id="29311"/>
    <lineage>
        <taxon>Bacteria</taxon>
        <taxon>Bacillati</taxon>
        <taxon>Actinomycetota</taxon>
        <taxon>Actinomycetes</taxon>
        <taxon>Mycobacteriales</taxon>
        <taxon>Mycobacteriaceae</taxon>
        <taxon>Mycobacterium</taxon>
    </lineage>
</organism>
<dbReference type="AlphaFoldDB" id="A0A0I9ZRT1"/>
<dbReference type="Proteomes" id="UP000036334">
    <property type="component" value="Unassembled WGS sequence"/>
</dbReference>
<sequence length="88" mass="9092">MGSQRIAFSRAGAAAAAFKRSVSVLEIGGCVTTVGAVFVPQSRRTSVSKVSREALPTRRGLLAATAELASVSTSIVLVTRTPLQSTDD</sequence>
<evidence type="ECO:0000313" key="1">
    <source>
        <dbReference type="EMBL" id="KLO37191.1"/>
    </source>
</evidence>
<comment type="caution">
    <text evidence="1">The sequence shown here is derived from an EMBL/GenBank/DDBJ whole genome shotgun (WGS) entry which is preliminary data.</text>
</comment>